<dbReference type="Proteomes" id="UP000784294">
    <property type="component" value="Unassembled WGS sequence"/>
</dbReference>
<evidence type="ECO:0000313" key="1">
    <source>
        <dbReference type="EMBL" id="VEL43110.1"/>
    </source>
</evidence>
<dbReference type="AlphaFoldDB" id="A0A3S5BWB8"/>
<dbReference type="EMBL" id="CAAALY010278897">
    <property type="protein sequence ID" value="VEL43110.1"/>
    <property type="molecule type" value="Genomic_DNA"/>
</dbReference>
<keyword evidence="2" id="KW-1185">Reference proteome</keyword>
<accession>A0A3S5BWB8</accession>
<name>A0A3S5BWB8_9PLAT</name>
<proteinExistence type="predicted"/>
<organism evidence="1 2">
    <name type="scientific">Protopolystoma xenopodis</name>
    <dbReference type="NCBI Taxonomy" id="117903"/>
    <lineage>
        <taxon>Eukaryota</taxon>
        <taxon>Metazoa</taxon>
        <taxon>Spiralia</taxon>
        <taxon>Lophotrochozoa</taxon>
        <taxon>Platyhelminthes</taxon>
        <taxon>Monogenea</taxon>
        <taxon>Polyopisthocotylea</taxon>
        <taxon>Polystomatidea</taxon>
        <taxon>Polystomatidae</taxon>
        <taxon>Protopolystoma</taxon>
    </lineage>
</organism>
<reference evidence="1" key="1">
    <citation type="submission" date="2018-11" db="EMBL/GenBank/DDBJ databases">
        <authorList>
            <consortium name="Pathogen Informatics"/>
        </authorList>
    </citation>
    <scope>NUCLEOTIDE SEQUENCE</scope>
</reference>
<comment type="caution">
    <text evidence="1">The sequence shown here is derived from an EMBL/GenBank/DDBJ whole genome shotgun (WGS) entry which is preliminary data.</text>
</comment>
<gene>
    <name evidence="1" type="ORF">PXEA_LOCUS36550</name>
</gene>
<sequence>MSPAVPRPVPALNLAVLKGTPRRRVNTKTNWPTRIRPTAWTPLRGHSKSGFLRRLVLFTLWRR</sequence>
<evidence type="ECO:0000313" key="2">
    <source>
        <dbReference type="Proteomes" id="UP000784294"/>
    </source>
</evidence>
<protein>
    <submittedName>
        <fullName evidence="1">Uncharacterized protein</fullName>
    </submittedName>
</protein>